<dbReference type="Pfam" id="PF00612">
    <property type="entry name" value="IQ"/>
    <property type="match status" value="1"/>
</dbReference>
<accession>A0A7R8W439</accession>
<dbReference type="EMBL" id="OB660386">
    <property type="protein sequence ID" value="CAD7224506.1"/>
    <property type="molecule type" value="Genomic_DNA"/>
</dbReference>
<organism evidence="1">
    <name type="scientific">Cyprideis torosa</name>
    <dbReference type="NCBI Taxonomy" id="163714"/>
    <lineage>
        <taxon>Eukaryota</taxon>
        <taxon>Metazoa</taxon>
        <taxon>Ecdysozoa</taxon>
        <taxon>Arthropoda</taxon>
        <taxon>Crustacea</taxon>
        <taxon>Oligostraca</taxon>
        <taxon>Ostracoda</taxon>
        <taxon>Podocopa</taxon>
        <taxon>Podocopida</taxon>
        <taxon>Cytherocopina</taxon>
        <taxon>Cytheroidea</taxon>
        <taxon>Cytherideidae</taxon>
        <taxon>Cyprideis</taxon>
    </lineage>
</organism>
<reference evidence="1" key="1">
    <citation type="submission" date="2020-11" db="EMBL/GenBank/DDBJ databases">
        <authorList>
            <person name="Tran Van P."/>
        </authorList>
    </citation>
    <scope>NUCLEOTIDE SEQUENCE</scope>
</reference>
<dbReference type="PROSITE" id="PS50096">
    <property type="entry name" value="IQ"/>
    <property type="match status" value="1"/>
</dbReference>
<sequence length="388" mass="43877">MLLEQNGPLAFQFDLTSLYLFSMRRHRAGKPRWVFFPSLFPHPLRPSPSPQREKASLAEANGTGTSVPALSSFVRPPSSLLVLLCSTMKSAELDAAIRSQERRRLQFQRELDLISTVPADKLASFLLQRKEVAATRIQAAWKGHLVRKKGLQLAGGQGGFGERDRQATRIQRWWRTLRRAATSKDDYDDADTGGLVFGFLDPTGNLQQQIQEAIQDMEDNLSDPFLETLDGHGEHLQGGSSSRDSLAEELKRSACELNDYFHRRQGVLRRENQLHQLLKDIQIQLSTREEFSLTRRGRKEGASAAVQYPKYPQPPGGVPNRNDTFGVFSFQGNPPILAVTKKSKQQQKVIARLAKENHLAAQKKFHAPWWEKLDEEDLATVEEDEGRK</sequence>
<dbReference type="InterPro" id="IPR000048">
    <property type="entry name" value="IQ_motif_EF-hand-BS"/>
</dbReference>
<dbReference type="SMART" id="SM00015">
    <property type="entry name" value="IQ"/>
    <property type="match status" value="1"/>
</dbReference>
<gene>
    <name evidence="1" type="ORF">CTOB1V02_LOCUS2463</name>
</gene>
<protein>
    <submittedName>
        <fullName evidence="1">Uncharacterized protein</fullName>
    </submittedName>
</protein>
<dbReference type="AlphaFoldDB" id="A0A7R8W439"/>
<evidence type="ECO:0000313" key="1">
    <source>
        <dbReference type="EMBL" id="CAD7224506.1"/>
    </source>
</evidence>
<name>A0A7R8W439_9CRUS</name>
<dbReference type="CDD" id="cd23767">
    <property type="entry name" value="IQCD"/>
    <property type="match status" value="1"/>
</dbReference>
<dbReference type="Gene3D" id="1.20.5.190">
    <property type="match status" value="1"/>
</dbReference>
<proteinExistence type="predicted"/>